<evidence type="ECO:0000313" key="4">
    <source>
        <dbReference type="Proteomes" id="UP000612899"/>
    </source>
</evidence>
<evidence type="ECO:0000256" key="2">
    <source>
        <dbReference type="SAM" id="Phobius"/>
    </source>
</evidence>
<evidence type="ECO:0000313" key="3">
    <source>
        <dbReference type="EMBL" id="GIH07915.1"/>
    </source>
</evidence>
<name>A0A8J3VIT2_9ACTN</name>
<proteinExistence type="predicted"/>
<dbReference type="EMBL" id="BONY01000042">
    <property type="protein sequence ID" value="GIH07915.1"/>
    <property type="molecule type" value="Genomic_DNA"/>
</dbReference>
<keyword evidence="2" id="KW-0812">Transmembrane</keyword>
<keyword evidence="4" id="KW-1185">Reference proteome</keyword>
<accession>A0A8J3VIT2</accession>
<comment type="caution">
    <text evidence="3">The sequence shown here is derived from an EMBL/GenBank/DDBJ whole genome shotgun (WGS) entry which is preliminary data.</text>
</comment>
<gene>
    <name evidence="3" type="ORF">Rhe02_59820</name>
</gene>
<reference evidence="3" key="1">
    <citation type="submission" date="2021-01" db="EMBL/GenBank/DDBJ databases">
        <title>Whole genome shotgun sequence of Rhizocola hellebori NBRC 109834.</title>
        <authorList>
            <person name="Komaki H."/>
            <person name="Tamura T."/>
        </authorList>
    </citation>
    <scope>NUCLEOTIDE SEQUENCE</scope>
    <source>
        <strain evidence="3">NBRC 109834</strain>
    </source>
</reference>
<feature type="region of interest" description="Disordered" evidence="1">
    <location>
        <begin position="1"/>
        <end position="28"/>
    </location>
</feature>
<dbReference type="AlphaFoldDB" id="A0A8J3VIT2"/>
<sequence length="119" mass="12414">MSEQPIEPPIGQLRSVSTTPTLSDEGRRLIEGELNRENYIERSRRRAETAALIAVNAEIARHGAVPALIASLFVGGSIAVALLAQQAGAGWALVAGLGVIGSAVPLAVLTVRETRSGSF</sequence>
<feature type="transmembrane region" description="Helical" evidence="2">
    <location>
        <begin position="90"/>
        <end position="111"/>
    </location>
</feature>
<feature type="transmembrane region" description="Helical" evidence="2">
    <location>
        <begin position="64"/>
        <end position="84"/>
    </location>
</feature>
<dbReference type="Proteomes" id="UP000612899">
    <property type="component" value="Unassembled WGS sequence"/>
</dbReference>
<dbReference type="RefSeq" id="WP_203911690.1">
    <property type="nucleotide sequence ID" value="NZ_BONY01000042.1"/>
</dbReference>
<organism evidence="3 4">
    <name type="scientific">Rhizocola hellebori</name>
    <dbReference type="NCBI Taxonomy" id="1392758"/>
    <lineage>
        <taxon>Bacteria</taxon>
        <taxon>Bacillati</taxon>
        <taxon>Actinomycetota</taxon>
        <taxon>Actinomycetes</taxon>
        <taxon>Micromonosporales</taxon>
        <taxon>Micromonosporaceae</taxon>
        <taxon>Rhizocola</taxon>
    </lineage>
</organism>
<evidence type="ECO:0000256" key="1">
    <source>
        <dbReference type="SAM" id="MobiDB-lite"/>
    </source>
</evidence>
<protein>
    <recommendedName>
        <fullName evidence="5">DUF2335 domain-containing protein</fullName>
    </recommendedName>
</protein>
<keyword evidence="2" id="KW-1133">Transmembrane helix</keyword>
<evidence type="ECO:0008006" key="5">
    <source>
        <dbReference type="Google" id="ProtNLM"/>
    </source>
</evidence>
<keyword evidence="2" id="KW-0472">Membrane</keyword>